<proteinExistence type="inferred from homology"/>
<protein>
    <recommendedName>
        <fullName evidence="6">Trafficking protein particle complex subunit</fullName>
    </recommendedName>
</protein>
<evidence type="ECO:0000256" key="3">
    <source>
        <dbReference type="ARBA" id="ARBA00022892"/>
    </source>
</evidence>
<dbReference type="OMA" id="PLYKIHY"/>
<dbReference type="PANTHER" id="PTHR23249:SF16">
    <property type="entry name" value="TRAFFICKING PROTEIN PARTICLE COMPLEX SUBUNIT 1"/>
    <property type="match status" value="1"/>
</dbReference>
<dbReference type="InterPro" id="IPR007233">
    <property type="entry name" value="TRAPPC"/>
</dbReference>
<dbReference type="Gene3D" id="3.30.450.70">
    <property type="match status" value="1"/>
</dbReference>
<dbReference type="GO" id="GO:0006888">
    <property type="term" value="P:endoplasmic reticulum to Golgi vesicle-mediated transport"/>
    <property type="evidence" value="ECO:0007669"/>
    <property type="project" value="UniProtKB-UniRule"/>
</dbReference>
<evidence type="ECO:0000256" key="5">
    <source>
        <dbReference type="ARBA" id="ARBA00038167"/>
    </source>
</evidence>
<dbReference type="PANTHER" id="PTHR23249">
    <property type="entry name" value="TRAFFICKING PROTEIN PARTICLE COMPLEX SUBUNIT"/>
    <property type="match status" value="1"/>
</dbReference>
<evidence type="ECO:0000256" key="4">
    <source>
        <dbReference type="ARBA" id="ARBA00023034"/>
    </source>
</evidence>
<accession>A0A0S4JI68</accession>
<evidence type="ECO:0000256" key="1">
    <source>
        <dbReference type="ARBA" id="ARBA00022448"/>
    </source>
</evidence>
<organism evidence="7 8">
    <name type="scientific">Bodo saltans</name>
    <name type="common">Flagellated protozoan</name>
    <dbReference type="NCBI Taxonomy" id="75058"/>
    <lineage>
        <taxon>Eukaryota</taxon>
        <taxon>Discoba</taxon>
        <taxon>Euglenozoa</taxon>
        <taxon>Kinetoplastea</taxon>
        <taxon>Metakinetoplastina</taxon>
        <taxon>Eubodonida</taxon>
        <taxon>Bodonidae</taxon>
        <taxon>Bodo</taxon>
    </lineage>
</organism>
<dbReference type="InterPro" id="IPR011012">
    <property type="entry name" value="Longin-like_dom_sf"/>
</dbReference>
<evidence type="ECO:0000313" key="8">
    <source>
        <dbReference type="Proteomes" id="UP000051952"/>
    </source>
</evidence>
<dbReference type="Proteomes" id="UP000051952">
    <property type="component" value="Unassembled WGS sequence"/>
</dbReference>
<dbReference type="GO" id="GO:0030008">
    <property type="term" value="C:TRAPP complex"/>
    <property type="evidence" value="ECO:0007669"/>
    <property type="project" value="UniProtKB-UniRule"/>
</dbReference>
<comment type="similarity">
    <text evidence="5">Belongs to the TRAPP small subunits family. BET5 subfamily.</text>
</comment>
<dbReference type="GO" id="GO:0005783">
    <property type="term" value="C:endoplasmic reticulum"/>
    <property type="evidence" value="ECO:0007669"/>
    <property type="project" value="UniProtKB-SubCell"/>
</dbReference>
<keyword evidence="4 6" id="KW-0333">Golgi apparatus</keyword>
<keyword evidence="2 6" id="KW-0256">Endoplasmic reticulum</keyword>
<dbReference type="GO" id="GO:0005794">
    <property type="term" value="C:Golgi apparatus"/>
    <property type="evidence" value="ECO:0007669"/>
    <property type="project" value="UniProtKB-SubCell"/>
</dbReference>
<dbReference type="OrthoDB" id="246406at2759"/>
<dbReference type="VEuPathDB" id="TriTrypDB:BSAL_18495"/>
<gene>
    <name evidence="7" type="ORF">BSAL_18495</name>
</gene>
<keyword evidence="8" id="KW-1185">Reference proteome</keyword>
<comment type="subcellular location">
    <subcellularLocation>
        <location evidence="6">Endoplasmic reticulum</location>
    </subcellularLocation>
    <subcellularLocation>
        <location evidence="6">Golgi apparatus</location>
        <location evidence="6">cis-Golgi network</location>
    </subcellularLocation>
</comment>
<dbReference type="SMART" id="SM01399">
    <property type="entry name" value="Sybindin"/>
    <property type="match status" value="1"/>
</dbReference>
<dbReference type="SUPFAM" id="SSF64356">
    <property type="entry name" value="SNARE-like"/>
    <property type="match status" value="1"/>
</dbReference>
<dbReference type="EMBL" id="CYKH01001692">
    <property type="protein sequence ID" value="CUG88957.1"/>
    <property type="molecule type" value="Genomic_DNA"/>
</dbReference>
<name>A0A0S4JI68_BODSA</name>
<evidence type="ECO:0000256" key="6">
    <source>
        <dbReference type="RuleBase" id="RU366065"/>
    </source>
</evidence>
<reference evidence="8" key="1">
    <citation type="submission" date="2015-09" db="EMBL/GenBank/DDBJ databases">
        <authorList>
            <consortium name="Pathogen Informatics"/>
        </authorList>
    </citation>
    <scope>NUCLEOTIDE SEQUENCE [LARGE SCALE GENOMIC DNA]</scope>
    <source>
        <strain evidence="8">Lake Konstanz</strain>
    </source>
</reference>
<dbReference type="AlphaFoldDB" id="A0A0S4JI68"/>
<keyword evidence="3 6" id="KW-0931">ER-Golgi transport</keyword>
<evidence type="ECO:0000313" key="7">
    <source>
        <dbReference type="EMBL" id="CUG88957.1"/>
    </source>
</evidence>
<comment type="subunit">
    <text evidence="6">Part of the multisubunit transport protein particle (TRAPP) complex.</text>
</comment>
<keyword evidence="1 6" id="KW-0813">Transport</keyword>
<sequence length="144" mass="16513">MTLYSFFVYNKFGDCIYHAEWNRSAPSLGEGEKSLVAGLVYTLQHFSSQLSSTNSGGLKSMTTPYYRLHYLETMTKYRLVLTTDISFDVNVGQQLLRNIFEQVIVEWVVKDPGYKHEEGNLAVSPFLPQKLKEFLTREKLLTAS</sequence>
<dbReference type="Pfam" id="PF04099">
    <property type="entry name" value="Sybindin"/>
    <property type="match status" value="1"/>
</dbReference>
<evidence type="ECO:0000256" key="2">
    <source>
        <dbReference type="ARBA" id="ARBA00022824"/>
    </source>
</evidence>